<organism evidence="2 3">
    <name type="scientific">Sphingomonas parva</name>
    <dbReference type="NCBI Taxonomy" id="2555898"/>
    <lineage>
        <taxon>Bacteria</taxon>
        <taxon>Pseudomonadati</taxon>
        <taxon>Pseudomonadota</taxon>
        <taxon>Alphaproteobacteria</taxon>
        <taxon>Sphingomonadales</taxon>
        <taxon>Sphingomonadaceae</taxon>
        <taxon>Sphingomonas</taxon>
    </lineage>
</organism>
<dbReference type="GO" id="GO:0045436">
    <property type="term" value="F:lycopene beta cyclase activity"/>
    <property type="evidence" value="ECO:0007669"/>
    <property type="project" value="InterPro"/>
</dbReference>
<dbReference type="InterPro" id="IPR010108">
    <property type="entry name" value="Lycopene_cyclase_b/e"/>
</dbReference>
<dbReference type="GO" id="GO:0016705">
    <property type="term" value="F:oxidoreductase activity, acting on paired donors, with incorporation or reduction of molecular oxygen"/>
    <property type="evidence" value="ECO:0007669"/>
    <property type="project" value="InterPro"/>
</dbReference>
<evidence type="ECO:0000256" key="1">
    <source>
        <dbReference type="ARBA" id="ARBA00006599"/>
    </source>
</evidence>
<dbReference type="EMBL" id="SPDV01000001">
    <property type="protein sequence ID" value="TFI60333.1"/>
    <property type="molecule type" value="Genomic_DNA"/>
</dbReference>
<dbReference type="InterPro" id="IPR036188">
    <property type="entry name" value="FAD/NAD-bd_sf"/>
</dbReference>
<keyword evidence="2" id="KW-0413">Isomerase</keyword>
<dbReference type="EC" id="5.5.1.19" evidence="2"/>
<keyword evidence="3" id="KW-1185">Reference proteome</keyword>
<dbReference type="AlphaFoldDB" id="A0A4Y8ZWA9"/>
<gene>
    <name evidence="2" type="primary">crtY</name>
    <name evidence="2" type="ORF">E2493_01095</name>
</gene>
<dbReference type="InterPro" id="IPR008461">
    <property type="entry name" value="CrtY"/>
</dbReference>
<comment type="similarity">
    <text evidence="1">Belongs to the lycopene cyclase family.</text>
</comment>
<dbReference type="SUPFAM" id="SSF51905">
    <property type="entry name" value="FAD/NAD(P)-binding domain"/>
    <property type="match status" value="1"/>
</dbReference>
<evidence type="ECO:0000313" key="2">
    <source>
        <dbReference type="EMBL" id="TFI60333.1"/>
    </source>
</evidence>
<dbReference type="NCBIfam" id="TIGR01790">
    <property type="entry name" value="carotene-cycl"/>
    <property type="match status" value="1"/>
</dbReference>
<proteinExistence type="inferred from homology"/>
<dbReference type="Pfam" id="PF05834">
    <property type="entry name" value="Lycopene_cycl"/>
    <property type="match status" value="1"/>
</dbReference>
<reference evidence="2 3" key="1">
    <citation type="submission" date="2019-03" db="EMBL/GenBank/DDBJ databases">
        <title>Genome sequence of Sphingomonas sp. 17J27-24.</title>
        <authorList>
            <person name="Kim M."/>
            <person name="Maeng S."/>
            <person name="Sathiyaraj S."/>
        </authorList>
    </citation>
    <scope>NUCLEOTIDE SEQUENCE [LARGE SCALE GENOMIC DNA]</scope>
    <source>
        <strain evidence="2 3">17J27-24</strain>
    </source>
</reference>
<name>A0A4Y8ZWA9_9SPHN</name>
<sequence length="387" mass="42677">MVTRAAPHLVIVGGGLAGCLAALALAQRRPDIDFVLVEQHGAFGGNHVWSFFDDDVDAAHRWLIAPLVGHHWDRHAVHFPRRSRELGFGYNSVRSSALDAAVRSLLPPERYRLARQVTDVSPGHVVLEGGERIEAAAVIDARGPAPAPGLDLAWQKFVGRIYRTGDPHGCMRPVIMDARCAQRDGYRFLYTLPFSASELLVEDTYYSTSPALDLLAIRAGLDAHVGQSGWAEAEVVGEETGVLPVLLGGDIAALWPASAPPVAKLGLRGGFFHPTTGYSLPDAVRNAVLLTEQSVLTGPALHDVFRARAEALWRERRFFTLLNRMLFRAAEPEQRYRVLEHFYRLPEATIARFYAARLTRIDKLRILSGRPPVPVGRALAAMRERGR</sequence>
<dbReference type="NCBIfam" id="TIGR01789">
    <property type="entry name" value="lycopene_cycl"/>
    <property type="match status" value="1"/>
</dbReference>
<dbReference type="Proteomes" id="UP000298213">
    <property type="component" value="Unassembled WGS sequence"/>
</dbReference>
<accession>A0A4Y8ZWA9</accession>
<protein>
    <submittedName>
        <fullName evidence="2">Lycopene beta-cyclase CrtY</fullName>
        <ecNumber evidence="2">5.5.1.19</ecNumber>
    </submittedName>
</protein>
<dbReference type="PROSITE" id="PS51257">
    <property type="entry name" value="PROKAR_LIPOPROTEIN"/>
    <property type="match status" value="1"/>
</dbReference>
<dbReference type="Gene3D" id="3.50.50.60">
    <property type="entry name" value="FAD/NAD(P)-binding domain"/>
    <property type="match status" value="1"/>
</dbReference>
<dbReference type="OrthoDB" id="5793379at2"/>
<dbReference type="GO" id="GO:0016117">
    <property type="term" value="P:carotenoid biosynthetic process"/>
    <property type="evidence" value="ECO:0007669"/>
    <property type="project" value="InterPro"/>
</dbReference>
<evidence type="ECO:0000313" key="3">
    <source>
        <dbReference type="Proteomes" id="UP000298213"/>
    </source>
</evidence>
<comment type="caution">
    <text evidence="2">The sequence shown here is derived from an EMBL/GenBank/DDBJ whole genome shotgun (WGS) entry which is preliminary data.</text>
</comment>